<keyword evidence="2" id="KW-1185">Reference proteome</keyword>
<gene>
    <name evidence="1" type="ORF">FVR03_17580</name>
</gene>
<dbReference type="OrthoDB" id="666398at2"/>
<dbReference type="RefSeq" id="WP_147923076.1">
    <property type="nucleotide sequence ID" value="NZ_VRTY01000077.1"/>
</dbReference>
<protein>
    <submittedName>
        <fullName evidence="1">Uncharacterized protein</fullName>
    </submittedName>
</protein>
<evidence type="ECO:0000313" key="1">
    <source>
        <dbReference type="EMBL" id="TXK36519.1"/>
    </source>
</evidence>
<proteinExistence type="predicted"/>
<comment type="caution">
    <text evidence="1">The sequence shown here is derived from an EMBL/GenBank/DDBJ whole genome shotgun (WGS) entry which is preliminary data.</text>
</comment>
<evidence type="ECO:0000313" key="2">
    <source>
        <dbReference type="Proteomes" id="UP000321926"/>
    </source>
</evidence>
<reference evidence="1 2" key="1">
    <citation type="submission" date="2019-08" db="EMBL/GenBank/DDBJ databases">
        <authorList>
            <person name="Shi S."/>
        </authorList>
    </citation>
    <scope>NUCLEOTIDE SEQUENCE [LARGE SCALE GENOMIC DNA]</scope>
    <source>
        <strain evidence="1 2">GY10130</strain>
    </source>
</reference>
<sequence length="175" mass="19658">MNKNLRYAIVALLLVCCVACEQQDDLNGYDVHHKQSLSKWQEVRGQQGNSYSYHVNFVSWSGFGNTTKITVENGAVTGRTYKAYTRNETTGEREVIGSYVENQATLGSHESGAPLLTINDLYQSCAKDYLVVDKKRNTIYFETDVAGLLQMCGFVPKDCMDDCYAGIRIDSLVWL</sequence>
<name>A0A5C8JFL2_9BACT</name>
<dbReference type="AlphaFoldDB" id="A0A5C8JFL2"/>
<dbReference type="Proteomes" id="UP000321926">
    <property type="component" value="Unassembled WGS sequence"/>
</dbReference>
<accession>A0A5C8JFL2</accession>
<organism evidence="1 2">
    <name type="scientific">Pontibacter qinzhouensis</name>
    <dbReference type="NCBI Taxonomy" id="2603253"/>
    <lineage>
        <taxon>Bacteria</taxon>
        <taxon>Pseudomonadati</taxon>
        <taxon>Bacteroidota</taxon>
        <taxon>Cytophagia</taxon>
        <taxon>Cytophagales</taxon>
        <taxon>Hymenobacteraceae</taxon>
        <taxon>Pontibacter</taxon>
    </lineage>
</organism>
<dbReference type="EMBL" id="VRTY01000077">
    <property type="protein sequence ID" value="TXK36519.1"/>
    <property type="molecule type" value="Genomic_DNA"/>
</dbReference>